<dbReference type="EMBL" id="JADIMW010000042">
    <property type="protein sequence ID" value="MBO8438080.1"/>
    <property type="molecule type" value="Genomic_DNA"/>
</dbReference>
<dbReference type="InterPro" id="IPR001179">
    <property type="entry name" value="PPIase_FKBP_dom"/>
</dbReference>
<feature type="domain" description="PPIase FKBP-type" evidence="7">
    <location>
        <begin position="86"/>
        <end position="172"/>
    </location>
</feature>
<sequence length="180" mass="20175">MKKLPAIITLIILLVAAVSCNNEESTWEKYKDWRHTNNDFFTQKDNSVNANGEREYMRVSPVWDAGSYILMKKYKSGNGTKYPLFTSTVDVTYKGYLCNGTVFDSTYTYTDSIVTFKCSSTVTGFAIALTNMVVGDSCEIIIPSYLGYGEQELSAINPYSTLIFGLKLRGIPGYEIQVKP</sequence>
<evidence type="ECO:0000256" key="6">
    <source>
        <dbReference type="SAM" id="SignalP"/>
    </source>
</evidence>
<protein>
    <recommendedName>
        <fullName evidence="5">Peptidyl-prolyl cis-trans isomerase</fullName>
        <ecNumber evidence="5">5.2.1.8</ecNumber>
    </recommendedName>
</protein>
<dbReference type="Pfam" id="PF00254">
    <property type="entry name" value="FKBP_C"/>
    <property type="match status" value="1"/>
</dbReference>
<evidence type="ECO:0000313" key="9">
    <source>
        <dbReference type="Proteomes" id="UP000823636"/>
    </source>
</evidence>
<dbReference type="PANTHER" id="PTHR10516:SF443">
    <property type="entry name" value="FK506-BINDING PROTEIN 59-RELATED"/>
    <property type="match status" value="1"/>
</dbReference>
<feature type="chain" id="PRO_5038714611" description="Peptidyl-prolyl cis-trans isomerase" evidence="6">
    <location>
        <begin position="22"/>
        <end position="180"/>
    </location>
</feature>
<dbReference type="InterPro" id="IPR050689">
    <property type="entry name" value="FKBP-type_PPIase"/>
</dbReference>
<dbReference type="EC" id="5.2.1.8" evidence="5"/>
<evidence type="ECO:0000256" key="2">
    <source>
        <dbReference type="ARBA" id="ARBA00023110"/>
    </source>
</evidence>
<proteinExistence type="inferred from homology"/>
<reference evidence="8" key="1">
    <citation type="submission" date="2020-10" db="EMBL/GenBank/DDBJ databases">
        <authorList>
            <person name="Gilroy R."/>
        </authorList>
    </citation>
    <scope>NUCLEOTIDE SEQUENCE</scope>
    <source>
        <strain evidence="8">G3-4614</strain>
    </source>
</reference>
<evidence type="ECO:0000256" key="3">
    <source>
        <dbReference type="ARBA" id="ARBA00023235"/>
    </source>
</evidence>
<gene>
    <name evidence="8" type="ORF">IAC54_04190</name>
</gene>
<name>A0A9D9H3T5_9BACT</name>
<dbReference type="SUPFAM" id="SSF54534">
    <property type="entry name" value="FKBP-like"/>
    <property type="match status" value="1"/>
</dbReference>
<comment type="similarity">
    <text evidence="5">Belongs to the FKBP-type PPIase family.</text>
</comment>
<evidence type="ECO:0000313" key="8">
    <source>
        <dbReference type="EMBL" id="MBO8438080.1"/>
    </source>
</evidence>
<dbReference type="PROSITE" id="PS51257">
    <property type="entry name" value="PROKAR_LIPOPROTEIN"/>
    <property type="match status" value="1"/>
</dbReference>
<accession>A0A9D9H3T5</accession>
<feature type="signal peptide" evidence="6">
    <location>
        <begin position="1"/>
        <end position="21"/>
    </location>
</feature>
<dbReference type="GO" id="GO:0003755">
    <property type="term" value="F:peptidyl-prolyl cis-trans isomerase activity"/>
    <property type="evidence" value="ECO:0007669"/>
    <property type="project" value="UniProtKB-UniRule"/>
</dbReference>
<evidence type="ECO:0000256" key="5">
    <source>
        <dbReference type="RuleBase" id="RU003915"/>
    </source>
</evidence>
<reference evidence="8" key="2">
    <citation type="journal article" date="2021" name="PeerJ">
        <title>Extensive microbial diversity within the chicken gut microbiome revealed by metagenomics and culture.</title>
        <authorList>
            <person name="Gilroy R."/>
            <person name="Ravi A."/>
            <person name="Getino M."/>
            <person name="Pursley I."/>
            <person name="Horton D.L."/>
            <person name="Alikhan N.F."/>
            <person name="Baker D."/>
            <person name="Gharbi K."/>
            <person name="Hall N."/>
            <person name="Watson M."/>
            <person name="Adriaenssens E.M."/>
            <person name="Foster-Nyarko E."/>
            <person name="Jarju S."/>
            <person name="Secka A."/>
            <person name="Antonio M."/>
            <person name="Oren A."/>
            <person name="Chaudhuri R.R."/>
            <person name="La Ragione R."/>
            <person name="Hildebrand F."/>
            <person name="Pallen M.J."/>
        </authorList>
    </citation>
    <scope>NUCLEOTIDE SEQUENCE</scope>
    <source>
        <strain evidence="8">G3-4614</strain>
    </source>
</reference>
<dbReference type="PROSITE" id="PS50059">
    <property type="entry name" value="FKBP_PPIASE"/>
    <property type="match status" value="1"/>
</dbReference>
<comment type="caution">
    <text evidence="8">The sequence shown here is derived from an EMBL/GenBank/DDBJ whole genome shotgun (WGS) entry which is preliminary data.</text>
</comment>
<evidence type="ECO:0000256" key="1">
    <source>
        <dbReference type="ARBA" id="ARBA00000971"/>
    </source>
</evidence>
<keyword evidence="6" id="KW-0732">Signal</keyword>
<keyword evidence="2 4" id="KW-0697">Rotamase</keyword>
<dbReference type="Proteomes" id="UP000823636">
    <property type="component" value="Unassembled WGS sequence"/>
</dbReference>
<dbReference type="PANTHER" id="PTHR10516">
    <property type="entry name" value="PEPTIDYL-PROLYL CIS-TRANS ISOMERASE"/>
    <property type="match status" value="1"/>
</dbReference>
<organism evidence="8 9">
    <name type="scientific">Candidatus Caccoplasma merdipullorum</name>
    <dbReference type="NCBI Taxonomy" id="2840718"/>
    <lineage>
        <taxon>Bacteria</taxon>
        <taxon>Pseudomonadati</taxon>
        <taxon>Bacteroidota</taxon>
        <taxon>Bacteroidia</taxon>
        <taxon>Bacteroidales</taxon>
        <taxon>Bacteroidaceae</taxon>
        <taxon>Bacteroidaceae incertae sedis</taxon>
        <taxon>Candidatus Caccoplasma</taxon>
    </lineage>
</organism>
<comment type="catalytic activity">
    <reaction evidence="1 4 5">
        <text>[protein]-peptidylproline (omega=180) = [protein]-peptidylproline (omega=0)</text>
        <dbReference type="Rhea" id="RHEA:16237"/>
        <dbReference type="Rhea" id="RHEA-COMP:10747"/>
        <dbReference type="Rhea" id="RHEA-COMP:10748"/>
        <dbReference type="ChEBI" id="CHEBI:83833"/>
        <dbReference type="ChEBI" id="CHEBI:83834"/>
        <dbReference type="EC" id="5.2.1.8"/>
    </reaction>
</comment>
<dbReference type="AlphaFoldDB" id="A0A9D9H3T5"/>
<dbReference type="Gene3D" id="3.10.50.40">
    <property type="match status" value="1"/>
</dbReference>
<keyword evidence="3 4" id="KW-0413">Isomerase</keyword>
<dbReference type="InterPro" id="IPR046357">
    <property type="entry name" value="PPIase_dom_sf"/>
</dbReference>
<evidence type="ECO:0000259" key="7">
    <source>
        <dbReference type="PROSITE" id="PS50059"/>
    </source>
</evidence>
<evidence type="ECO:0000256" key="4">
    <source>
        <dbReference type="PROSITE-ProRule" id="PRU00277"/>
    </source>
</evidence>